<name>G5AM61_HETGA</name>
<dbReference type="InterPro" id="IPR036465">
    <property type="entry name" value="vWFA_dom_sf"/>
</dbReference>
<dbReference type="SUPFAM" id="SSF53300">
    <property type="entry name" value="vWA-like"/>
    <property type="match status" value="1"/>
</dbReference>
<dbReference type="GO" id="GO:0005581">
    <property type="term" value="C:collagen trimer"/>
    <property type="evidence" value="ECO:0007669"/>
    <property type="project" value="UniProtKB-KW"/>
</dbReference>
<organism evidence="1 2">
    <name type="scientific">Heterocephalus glaber</name>
    <name type="common">Naked mole rat</name>
    <dbReference type="NCBI Taxonomy" id="10181"/>
    <lineage>
        <taxon>Eukaryota</taxon>
        <taxon>Metazoa</taxon>
        <taxon>Chordata</taxon>
        <taxon>Craniata</taxon>
        <taxon>Vertebrata</taxon>
        <taxon>Euteleostomi</taxon>
        <taxon>Mammalia</taxon>
        <taxon>Eutheria</taxon>
        <taxon>Euarchontoglires</taxon>
        <taxon>Glires</taxon>
        <taxon>Rodentia</taxon>
        <taxon>Hystricomorpha</taxon>
        <taxon>Bathyergidae</taxon>
        <taxon>Heterocephalus</taxon>
    </lineage>
</organism>
<reference evidence="1 2" key="1">
    <citation type="journal article" date="2011" name="Nature">
        <title>Genome sequencing reveals insights into physiology and longevity of the naked mole rat.</title>
        <authorList>
            <person name="Kim E.B."/>
            <person name="Fang X."/>
            <person name="Fushan A.A."/>
            <person name="Huang Z."/>
            <person name="Lobanov A.V."/>
            <person name="Han L."/>
            <person name="Marino S.M."/>
            <person name="Sun X."/>
            <person name="Turanov A.A."/>
            <person name="Yang P."/>
            <person name="Yim S.H."/>
            <person name="Zhao X."/>
            <person name="Kasaikina M.V."/>
            <person name="Stoletzki N."/>
            <person name="Peng C."/>
            <person name="Polak P."/>
            <person name="Xiong Z."/>
            <person name="Kiezun A."/>
            <person name="Zhu Y."/>
            <person name="Chen Y."/>
            <person name="Kryukov G.V."/>
            <person name="Zhang Q."/>
            <person name="Peshkin L."/>
            <person name="Yang L."/>
            <person name="Bronson R.T."/>
            <person name="Buffenstein R."/>
            <person name="Wang B."/>
            <person name="Han C."/>
            <person name="Li Q."/>
            <person name="Chen L."/>
            <person name="Zhao W."/>
            <person name="Sunyaev S.R."/>
            <person name="Park T.J."/>
            <person name="Zhang G."/>
            <person name="Wang J."/>
            <person name="Gladyshev V.N."/>
        </authorList>
    </citation>
    <scope>NUCLEOTIDE SEQUENCE [LARGE SCALE GENOMIC DNA]</scope>
</reference>
<accession>G5AM61</accession>
<sequence>MQKQVLEAAGCLLRGAPALCHALEWTLEKMLLVAPLPRRAQVRFSIVGSDTSSWDREKLRTLSQKAKWKGITLFVLALGSGVGAQELAELALVASAPLSSTCYT</sequence>
<evidence type="ECO:0000313" key="2">
    <source>
        <dbReference type="Proteomes" id="UP000006813"/>
    </source>
</evidence>
<dbReference type="Gene3D" id="3.40.50.410">
    <property type="entry name" value="von Willebrand factor, type A domain"/>
    <property type="match status" value="1"/>
</dbReference>
<proteinExistence type="predicted"/>
<evidence type="ECO:0000313" key="1">
    <source>
        <dbReference type="EMBL" id="EHA98121.1"/>
    </source>
</evidence>
<dbReference type="EMBL" id="JH165986">
    <property type="protein sequence ID" value="EHA98121.1"/>
    <property type="molecule type" value="Genomic_DNA"/>
</dbReference>
<dbReference type="STRING" id="10181.G5AM61"/>
<gene>
    <name evidence="1" type="ORF">GW7_02652</name>
</gene>
<dbReference type="InParanoid" id="G5AM61"/>
<dbReference type="Proteomes" id="UP000006813">
    <property type="component" value="Unassembled WGS sequence"/>
</dbReference>
<keyword evidence="1" id="KW-0176">Collagen</keyword>
<protein>
    <submittedName>
        <fullName evidence="1">Collagen alpha-4(VI) chain</fullName>
    </submittedName>
</protein>
<dbReference type="AlphaFoldDB" id="G5AM61"/>